<comment type="caution">
    <text evidence="3">The sequence shown here is derived from an EMBL/GenBank/DDBJ whole genome shotgun (WGS) entry which is preliminary data.</text>
</comment>
<keyword evidence="4" id="KW-1185">Reference proteome</keyword>
<sequence precursor="true">MNFPALGSLLLLFTCMLVGCGGSTEPTESAEQSEVEKWVSDNPAPPPTPVDNEKF</sequence>
<feature type="signal peptide" evidence="2">
    <location>
        <begin position="1"/>
        <end position="20"/>
    </location>
</feature>
<dbReference type="EMBL" id="SJPK01000003">
    <property type="protein sequence ID" value="TWT73376.1"/>
    <property type="molecule type" value="Genomic_DNA"/>
</dbReference>
<evidence type="ECO:0000256" key="1">
    <source>
        <dbReference type="SAM" id="MobiDB-lite"/>
    </source>
</evidence>
<accession>A0A5C5YCE1</accession>
<proteinExistence type="predicted"/>
<protein>
    <recommendedName>
        <fullName evidence="5">Secreted protein</fullName>
    </recommendedName>
</protein>
<evidence type="ECO:0000313" key="3">
    <source>
        <dbReference type="EMBL" id="TWT73376.1"/>
    </source>
</evidence>
<name>A0A5C5YCE1_9BACT</name>
<feature type="region of interest" description="Disordered" evidence="1">
    <location>
        <begin position="23"/>
        <end position="55"/>
    </location>
</feature>
<evidence type="ECO:0000313" key="4">
    <source>
        <dbReference type="Proteomes" id="UP000318053"/>
    </source>
</evidence>
<evidence type="ECO:0008006" key="5">
    <source>
        <dbReference type="Google" id="ProtNLM"/>
    </source>
</evidence>
<gene>
    <name evidence="3" type="ORF">CA85_18460</name>
</gene>
<dbReference type="AlphaFoldDB" id="A0A5C5YCE1"/>
<organism evidence="3 4">
    <name type="scientific">Allorhodopirellula solitaria</name>
    <dbReference type="NCBI Taxonomy" id="2527987"/>
    <lineage>
        <taxon>Bacteria</taxon>
        <taxon>Pseudomonadati</taxon>
        <taxon>Planctomycetota</taxon>
        <taxon>Planctomycetia</taxon>
        <taxon>Pirellulales</taxon>
        <taxon>Pirellulaceae</taxon>
        <taxon>Allorhodopirellula</taxon>
    </lineage>
</organism>
<evidence type="ECO:0000256" key="2">
    <source>
        <dbReference type="SAM" id="SignalP"/>
    </source>
</evidence>
<feature type="chain" id="PRO_5023127545" description="Secreted protein" evidence="2">
    <location>
        <begin position="21"/>
        <end position="55"/>
    </location>
</feature>
<dbReference type="Proteomes" id="UP000318053">
    <property type="component" value="Unassembled WGS sequence"/>
</dbReference>
<keyword evidence="2" id="KW-0732">Signal</keyword>
<reference evidence="3 4" key="1">
    <citation type="submission" date="2019-02" db="EMBL/GenBank/DDBJ databases">
        <title>Deep-cultivation of Planctomycetes and their phenomic and genomic characterization uncovers novel biology.</title>
        <authorList>
            <person name="Wiegand S."/>
            <person name="Jogler M."/>
            <person name="Boedeker C."/>
            <person name="Pinto D."/>
            <person name="Vollmers J."/>
            <person name="Rivas-Marin E."/>
            <person name="Kohn T."/>
            <person name="Peeters S.H."/>
            <person name="Heuer A."/>
            <person name="Rast P."/>
            <person name="Oberbeckmann S."/>
            <person name="Bunk B."/>
            <person name="Jeske O."/>
            <person name="Meyerdierks A."/>
            <person name="Storesund J.E."/>
            <person name="Kallscheuer N."/>
            <person name="Luecker S."/>
            <person name="Lage O.M."/>
            <person name="Pohl T."/>
            <person name="Merkel B.J."/>
            <person name="Hornburger P."/>
            <person name="Mueller R.-W."/>
            <person name="Bruemmer F."/>
            <person name="Labrenz M."/>
            <person name="Spormann A.M."/>
            <person name="Op Den Camp H."/>
            <person name="Overmann J."/>
            <person name="Amann R."/>
            <person name="Jetten M.S.M."/>
            <person name="Mascher T."/>
            <person name="Medema M.H."/>
            <person name="Devos D.P."/>
            <person name="Kaster A.-K."/>
            <person name="Ovreas L."/>
            <person name="Rohde M."/>
            <person name="Galperin M.Y."/>
            <person name="Jogler C."/>
        </authorList>
    </citation>
    <scope>NUCLEOTIDE SEQUENCE [LARGE SCALE GENOMIC DNA]</scope>
    <source>
        <strain evidence="3 4">CA85</strain>
    </source>
</reference>